<dbReference type="EMBL" id="CAJNJA010014380">
    <property type="protein sequence ID" value="CAE7341112.1"/>
    <property type="molecule type" value="Genomic_DNA"/>
</dbReference>
<dbReference type="InterPro" id="IPR004323">
    <property type="entry name" value="Ion_tolerance_CutA"/>
</dbReference>
<accession>A0A812P868</accession>
<organism evidence="3 4">
    <name type="scientific">Symbiodinium necroappetens</name>
    <dbReference type="NCBI Taxonomy" id="1628268"/>
    <lineage>
        <taxon>Eukaryota</taxon>
        <taxon>Sar</taxon>
        <taxon>Alveolata</taxon>
        <taxon>Dinophyceae</taxon>
        <taxon>Suessiales</taxon>
        <taxon>Symbiodiniaceae</taxon>
        <taxon>Symbiodinium</taxon>
    </lineage>
</organism>
<proteinExistence type="inferred from homology"/>
<dbReference type="AlphaFoldDB" id="A0A812P868"/>
<comment type="similarity">
    <text evidence="1">Belongs to the CutA family.</text>
</comment>
<dbReference type="SUPFAM" id="SSF54913">
    <property type="entry name" value="GlnB-like"/>
    <property type="match status" value="1"/>
</dbReference>
<dbReference type="InterPro" id="IPR011322">
    <property type="entry name" value="N-reg_PII-like_a/b"/>
</dbReference>
<gene>
    <name evidence="3" type="primary">cutA</name>
    <name evidence="3" type="ORF">SNEC2469_LOCUS8785</name>
</gene>
<comment type="caution">
    <text evidence="3">The sequence shown here is derived from an EMBL/GenBank/DDBJ whole genome shotgun (WGS) entry which is preliminary data.</text>
</comment>
<evidence type="ECO:0000256" key="1">
    <source>
        <dbReference type="ARBA" id="ARBA00010169"/>
    </source>
</evidence>
<sequence>PEGLGIVEQHPAKVYTMTEKRHVRQVESKAEFSDKPNGKRTVYRENGLRASDQPALEVDVTTEMARKARVGDLHGQRNGIDCRVLGDKCFRFPEYEPSFYKAGGLIAGSTFHRGMCKKTQPRNSSSVVVVMESTGSRPPIKSYQQKQLELQVQEAQAEVVALTKSWENETLKDCDNSYLEPLDSDDEQDATGEPAPKDETTKGDAGKKGSPRVAILKLCMVIKTMKMSMSHGLLLVLVAGAQADWASTTVANRTAGQTLEEAVKKRLEAQSHTIEHFHMEDIHSFYWWDSKIEEDQEVRATIDSEVPFATLMEAIAAEHPYDLPMIVSSALPPEGEAAAADAPAVELKYVMGMALVNGTTAEIAQGLAKSIVEVKYAACAQVEKHGDSGNDFYITLKTLSASKEQVVVDFGGLEFEWMPIRANKAYEKWLEDNVIIRSHAGEL</sequence>
<keyword evidence="4" id="KW-1185">Reference proteome</keyword>
<name>A0A812P868_9DINO</name>
<feature type="non-terminal residue" evidence="3">
    <location>
        <position position="1"/>
    </location>
</feature>
<feature type="region of interest" description="Disordered" evidence="2">
    <location>
        <begin position="176"/>
        <end position="208"/>
    </location>
</feature>
<evidence type="ECO:0000313" key="3">
    <source>
        <dbReference type="EMBL" id="CAE7341112.1"/>
    </source>
</evidence>
<feature type="compositionally biased region" description="Basic and acidic residues" evidence="2">
    <location>
        <begin position="195"/>
        <end position="207"/>
    </location>
</feature>
<dbReference type="GO" id="GO:0010038">
    <property type="term" value="P:response to metal ion"/>
    <property type="evidence" value="ECO:0007669"/>
    <property type="project" value="InterPro"/>
</dbReference>
<evidence type="ECO:0000313" key="4">
    <source>
        <dbReference type="Proteomes" id="UP000601435"/>
    </source>
</evidence>
<dbReference type="Gene3D" id="3.30.70.120">
    <property type="match status" value="1"/>
</dbReference>
<evidence type="ECO:0000256" key="2">
    <source>
        <dbReference type="SAM" id="MobiDB-lite"/>
    </source>
</evidence>
<protein>
    <submittedName>
        <fullName evidence="3">CutA protein</fullName>
    </submittedName>
</protein>
<reference evidence="3" key="1">
    <citation type="submission" date="2021-02" db="EMBL/GenBank/DDBJ databases">
        <authorList>
            <person name="Dougan E. K."/>
            <person name="Rhodes N."/>
            <person name="Thang M."/>
            <person name="Chan C."/>
        </authorList>
    </citation>
    <scope>NUCLEOTIDE SEQUENCE</scope>
</reference>
<dbReference type="InterPro" id="IPR015867">
    <property type="entry name" value="N-reg_PII/ATP_PRibTrfase_C"/>
</dbReference>
<dbReference type="OrthoDB" id="2017693at2759"/>
<dbReference type="GO" id="GO:0005507">
    <property type="term" value="F:copper ion binding"/>
    <property type="evidence" value="ECO:0007669"/>
    <property type="project" value="TreeGrafter"/>
</dbReference>
<dbReference type="Pfam" id="PF03091">
    <property type="entry name" value="CutA1"/>
    <property type="match status" value="1"/>
</dbReference>
<dbReference type="PANTHER" id="PTHR23419:SF8">
    <property type="entry name" value="FI09726P"/>
    <property type="match status" value="1"/>
</dbReference>
<dbReference type="PANTHER" id="PTHR23419">
    <property type="entry name" value="DIVALENT CATION TOLERANCE CUTA-RELATED"/>
    <property type="match status" value="1"/>
</dbReference>
<dbReference type="Proteomes" id="UP000601435">
    <property type="component" value="Unassembled WGS sequence"/>
</dbReference>